<name>A0A9D4ECZ1_DREPO</name>
<accession>A0A9D4ECZ1</accession>
<reference evidence="2" key="1">
    <citation type="journal article" date="2019" name="bioRxiv">
        <title>The Genome of the Zebra Mussel, Dreissena polymorpha: A Resource for Invasive Species Research.</title>
        <authorList>
            <person name="McCartney M.A."/>
            <person name="Auch B."/>
            <person name="Kono T."/>
            <person name="Mallez S."/>
            <person name="Zhang Y."/>
            <person name="Obille A."/>
            <person name="Becker A."/>
            <person name="Abrahante J.E."/>
            <person name="Garbe J."/>
            <person name="Badalamenti J.P."/>
            <person name="Herman A."/>
            <person name="Mangelson H."/>
            <person name="Liachko I."/>
            <person name="Sullivan S."/>
            <person name="Sone E.D."/>
            <person name="Koren S."/>
            <person name="Silverstein K.A.T."/>
            <person name="Beckman K.B."/>
            <person name="Gohl D.M."/>
        </authorList>
    </citation>
    <scope>NUCLEOTIDE SEQUENCE</scope>
    <source>
        <strain evidence="2">Duluth1</strain>
        <tissue evidence="2">Whole animal</tissue>
    </source>
</reference>
<protein>
    <submittedName>
        <fullName evidence="2">Uncharacterized protein</fullName>
    </submittedName>
</protein>
<keyword evidence="3" id="KW-1185">Reference proteome</keyword>
<proteinExistence type="predicted"/>
<organism evidence="2 3">
    <name type="scientific">Dreissena polymorpha</name>
    <name type="common">Zebra mussel</name>
    <name type="synonym">Mytilus polymorpha</name>
    <dbReference type="NCBI Taxonomy" id="45954"/>
    <lineage>
        <taxon>Eukaryota</taxon>
        <taxon>Metazoa</taxon>
        <taxon>Spiralia</taxon>
        <taxon>Lophotrochozoa</taxon>
        <taxon>Mollusca</taxon>
        <taxon>Bivalvia</taxon>
        <taxon>Autobranchia</taxon>
        <taxon>Heteroconchia</taxon>
        <taxon>Euheterodonta</taxon>
        <taxon>Imparidentia</taxon>
        <taxon>Neoheterodontei</taxon>
        <taxon>Myida</taxon>
        <taxon>Dreissenoidea</taxon>
        <taxon>Dreissenidae</taxon>
        <taxon>Dreissena</taxon>
    </lineage>
</organism>
<gene>
    <name evidence="2" type="ORF">DPMN_178479</name>
</gene>
<evidence type="ECO:0000313" key="3">
    <source>
        <dbReference type="Proteomes" id="UP000828390"/>
    </source>
</evidence>
<evidence type="ECO:0000313" key="2">
    <source>
        <dbReference type="EMBL" id="KAH3777043.1"/>
    </source>
</evidence>
<dbReference type="AlphaFoldDB" id="A0A9D4ECZ1"/>
<feature type="region of interest" description="Disordered" evidence="1">
    <location>
        <begin position="1"/>
        <end position="21"/>
    </location>
</feature>
<dbReference type="EMBL" id="JAIWYP010000009">
    <property type="protein sequence ID" value="KAH3777043.1"/>
    <property type="molecule type" value="Genomic_DNA"/>
</dbReference>
<reference evidence="2" key="2">
    <citation type="submission" date="2020-11" db="EMBL/GenBank/DDBJ databases">
        <authorList>
            <person name="McCartney M.A."/>
            <person name="Auch B."/>
            <person name="Kono T."/>
            <person name="Mallez S."/>
            <person name="Becker A."/>
            <person name="Gohl D.M."/>
            <person name="Silverstein K.A.T."/>
            <person name="Koren S."/>
            <person name="Bechman K.B."/>
            <person name="Herman A."/>
            <person name="Abrahante J.E."/>
            <person name="Garbe J."/>
        </authorList>
    </citation>
    <scope>NUCLEOTIDE SEQUENCE</scope>
    <source>
        <strain evidence="2">Duluth1</strain>
        <tissue evidence="2">Whole animal</tissue>
    </source>
</reference>
<evidence type="ECO:0000256" key="1">
    <source>
        <dbReference type="SAM" id="MobiDB-lite"/>
    </source>
</evidence>
<dbReference type="Proteomes" id="UP000828390">
    <property type="component" value="Unassembled WGS sequence"/>
</dbReference>
<sequence length="65" mass="6944">MEVDAEGSSDHEGGGGMAATHGLMRELAGALKEVVSELQDSKVPKSLQQQVCGKRRCTNRLSKCK</sequence>
<comment type="caution">
    <text evidence="2">The sequence shown here is derived from an EMBL/GenBank/DDBJ whole genome shotgun (WGS) entry which is preliminary data.</text>
</comment>